<comment type="similarity">
    <text evidence="2">Belongs to the MscS (TC 1.A.23) family.</text>
</comment>
<dbReference type="EMBL" id="JAUIZM010000010">
    <property type="protein sequence ID" value="KAK1360972.1"/>
    <property type="molecule type" value="Genomic_DNA"/>
</dbReference>
<proteinExistence type="inferred from homology"/>
<dbReference type="SUPFAM" id="SSF50182">
    <property type="entry name" value="Sm-like ribonucleoproteins"/>
    <property type="match status" value="1"/>
</dbReference>
<dbReference type="GO" id="GO:0008381">
    <property type="term" value="F:mechanosensitive monoatomic ion channel activity"/>
    <property type="evidence" value="ECO:0007669"/>
    <property type="project" value="TreeGrafter"/>
</dbReference>
<evidence type="ECO:0000313" key="4">
    <source>
        <dbReference type="EMBL" id="KAK1360972.1"/>
    </source>
</evidence>
<evidence type="ECO:0000256" key="3">
    <source>
        <dbReference type="SAM" id="Phobius"/>
    </source>
</evidence>
<dbReference type="GO" id="GO:0006820">
    <property type="term" value="P:monoatomic anion transport"/>
    <property type="evidence" value="ECO:0007669"/>
    <property type="project" value="TreeGrafter"/>
</dbReference>
<reference evidence="4" key="1">
    <citation type="submission" date="2023-02" db="EMBL/GenBank/DDBJ databases">
        <title>Genome of toxic invasive species Heracleum sosnowskyi carries increased number of genes despite the absence of recent whole-genome duplications.</title>
        <authorList>
            <person name="Schelkunov M."/>
            <person name="Shtratnikova V."/>
            <person name="Makarenko M."/>
            <person name="Klepikova A."/>
            <person name="Omelchenko D."/>
            <person name="Novikova G."/>
            <person name="Obukhova E."/>
            <person name="Bogdanov V."/>
            <person name="Penin A."/>
            <person name="Logacheva M."/>
        </authorList>
    </citation>
    <scope>NUCLEOTIDE SEQUENCE</scope>
    <source>
        <strain evidence="4">Hsosn_3</strain>
        <tissue evidence="4">Leaf</tissue>
    </source>
</reference>
<keyword evidence="3" id="KW-1133">Transmembrane helix</keyword>
<keyword evidence="3" id="KW-0812">Transmembrane</keyword>
<accession>A0AAD8H7G4</accession>
<keyword evidence="3" id="KW-0472">Membrane</keyword>
<keyword evidence="5" id="KW-1185">Reference proteome</keyword>
<feature type="transmembrane region" description="Helical" evidence="3">
    <location>
        <begin position="177"/>
        <end position="196"/>
    </location>
</feature>
<dbReference type="PANTHER" id="PTHR31618:SF7">
    <property type="entry name" value="MECHANOSENSITIVE ION CHANNEL PROTEIN"/>
    <property type="match status" value="1"/>
</dbReference>
<comment type="subcellular location">
    <subcellularLocation>
        <location evidence="1">Membrane</location>
        <topology evidence="1">Multi-pass membrane protein</topology>
    </subcellularLocation>
</comment>
<dbReference type="PANTHER" id="PTHR31618">
    <property type="entry name" value="MECHANOSENSITIVE ION CHANNEL PROTEIN 5"/>
    <property type="match status" value="1"/>
</dbReference>
<dbReference type="GO" id="GO:0005886">
    <property type="term" value="C:plasma membrane"/>
    <property type="evidence" value="ECO:0007669"/>
    <property type="project" value="TreeGrafter"/>
</dbReference>
<evidence type="ECO:0000313" key="5">
    <source>
        <dbReference type="Proteomes" id="UP001237642"/>
    </source>
</evidence>
<protein>
    <submittedName>
        <fullName evidence="4">Uncharacterized protein</fullName>
    </submittedName>
</protein>
<dbReference type="InterPro" id="IPR016688">
    <property type="entry name" value="MscS-like_plants/fungi"/>
</dbReference>
<evidence type="ECO:0000256" key="1">
    <source>
        <dbReference type="ARBA" id="ARBA00004141"/>
    </source>
</evidence>
<dbReference type="AlphaFoldDB" id="A0AAD8H7G4"/>
<evidence type="ECO:0000256" key="2">
    <source>
        <dbReference type="ARBA" id="ARBA00008017"/>
    </source>
</evidence>
<organism evidence="4 5">
    <name type="scientific">Heracleum sosnowskyi</name>
    <dbReference type="NCBI Taxonomy" id="360622"/>
    <lineage>
        <taxon>Eukaryota</taxon>
        <taxon>Viridiplantae</taxon>
        <taxon>Streptophyta</taxon>
        <taxon>Embryophyta</taxon>
        <taxon>Tracheophyta</taxon>
        <taxon>Spermatophyta</taxon>
        <taxon>Magnoliopsida</taxon>
        <taxon>eudicotyledons</taxon>
        <taxon>Gunneridae</taxon>
        <taxon>Pentapetalae</taxon>
        <taxon>asterids</taxon>
        <taxon>campanulids</taxon>
        <taxon>Apiales</taxon>
        <taxon>Apiaceae</taxon>
        <taxon>Apioideae</taxon>
        <taxon>apioid superclade</taxon>
        <taxon>Tordylieae</taxon>
        <taxon>Tordyliinae</taxon>
        <taxon>Heracleum</taxon>
    </lineage>
</organism>
<reference evidence="4" key="2">
    <citation type="submission" date="2023-05" db="EMBL/GenBank/DDBJ databases">
        <authorList>
            <person name="Schelkunov M.I."/>
        </authorList>
    </citation>
    <scope>NUCLEOTIDE SEQUENCE</scope>
    <source>
        <strain evidence="4">Hsosn_3</strain>
        <tissue evidence="4">Leaf</tissue>
    </source>
</reference>
<gene>
    <name evidence="4" type="ORF">POM88_045446</name>
</gene>
<sequence>MVKIVTLRALDCRFHDKNFFLNMQDVISQEYVLQTLLGPSRGSNYSNNRAIGVELKWIFQATFSKMLLLGSARLHTICDALKKSNSIDEDQVVNDISLVFKNLTNNELRDINETDLLRVMKDEDLANVLQLFDGASKTKRISEASLRNWMFKVYNERKHVVHSLNNTSNVIEQLDKIVSVNLSILVALGWCLLMGFGTTKFLVFISSHLLLLVYFFGDYCKMICEGFLLAIVLHPFDLGNHCIIDNEQLMVEDIGLINTVFLKDSNEKVNCLNSVLLTKTISNLNRSSKLRATFELLFSSATSFETIEALKLKIDELLGSKPESWHAEHSFYLKGIDNVTHIYNLQISYATHFQNYKEMNYRRSELVLKLSKLLEELSIENFTIQ</sequence>
<dbReference type="Proteomes" id="UP001237642">
    <property type="component" value="Unassembled WGS sequence"/>
</dbReference>
<name>A0AAD8H7G4_9APIA</name>
<comment type="caution">
    <text evidence="4">The sequence shown here is derived from an EMBL/GenBank/DDBJ whole genome shotgun (WGS) entry which is preliminary data.</text>
</comment>
<dbReference type="GO" id="GO:0050982">
    <property type="term" value="P:detection of mechanical stimulus"/>
    <property type="evidence" value="ECO:0007669"/>
    <property type="project" value="TreeGrafter"/>
</dbReference>
<dbReference type="InterPro" id="IPR010920">
    <property type="entry name" value="LSM_dom_sf"/>
</dbReference>